<comment type="caution">
    <text evidence="25">The sequence shown here is derived from an EMBL/GenBank/DDBJ whole genome shotgun (WGS) entry which is preliminary data.</text>
</comment>
<evidence type="ECO:0000256" key="5">
    <source>
        <dbReference type="ARBA" id="ARBA00022679"/>
    </source>
</evidence>
<evidence type="ECO:0000256" key="1">
    <source>
        <dbReference type="ARBA" id="ARBA00001946"/>
    </source>
</evidence>
<keyword evidence="14" id="KW-1133">Transmembrane helix</keyword>
<dbReference type="GO" id="GO:0046872">
    <property type="term" value="F:metal ion binding"/>
    <property type="evidence" value="ECO:0007669"/>
    <property type="project" value="UniProtKB-KW"/>
</dbReference>
<feature type="region of interest" description="Disordered" evidence="19">
    <location>
        <begin position="1990"/>
        <end position="2058"/>
    </location>
</feature>
<dbReference type="SUPFAM" id="SSF50998">
    <property type="entry name" value="Quinoprotein alcohol dehydrogenase-like"/>
    <property type="match status" value="1"/>
</dbReference>
<keyword evidence="7" id="KW-0479">Metal-binding</keyword>
<evidence type="ECO:0000256" key="17">
    <source>
        <dbReference type="ARBA" id="ARBA00048659"/>
    </source>
</evidence>
<dbReference type="Pfam" id="PF06479">
    <property type="entry name" value="Ribonuc_2-5A"/>
    <property type="match status" value="1"/>
</dbReference>
<dbReference type="InterPro" id="IPR038357">
    <property type="entry name" value="KEN_sf"/>
</dbReference>
<dbReference type="InterPro" id="IPR000719">
    <property type="entry name" value="Prot_kinase_dom"/>
</dbReference>
<dbReference type="SUPFAM" id="SSF56112">
    <property type="entry name" value="Protein kinase-like (PK-like)"/>
    <property type="match status" value="1"/>
</dbReference>
<keyword evidence="13" id="KW-0460">Magnesium</keyword>
<evidence type="ECO:0000256" key="10">
    <source>
        <dbReference type="ARBA" id="ARBA00022777"/>
    </source>
</evidence>
<dbReference type="GO" id="GO:0036498">
    <property type="term" value="P:IRE1-mediated unfolded protein response"/>
    <property type="evidence" value="ECO:0007669"/>
    <property type="project" value="TreeGrafter"/>
</dbReference>
<keyword evidence="9" id="KW-0547">Nucleotide-binding</keyword>
<name>A0A218ZJU9_9HELO</name>
<dbReference type="GO" id="GO:0004674">
    <property type="term" value="F:protein serine/threonine kinase activity"/>
    <property type="evidence" value="ECO:0007669"/>
    <property type="project" value="UniProtKB-KW"/>
</dbReference>
<dbReference type="PROSITE" id="PS51998">
    <property type="entry name" value="DEK_C"/>
    <property type="match status" value="1"/>
</dbReference>
<dbReference type="Gene3D" id="3.30.200.20">
    <property type="entry name" value="Phosphorylase Kinase, domain 1"/>
    <property type="match status" value="1"/>
</dbReference>
<feature type="signal peptide" evidence="20">
    <location>
        <begin position="1"/>
        <end position="31"/>
    </location>
</feature>
<dbReference type="PANTHER" id="PTHR13954">
    <property type="entry name" value="IRE1-RELATED"/>
    <property type="match status" value="1"/>
</dbReference>
<feature type="compositionally biased region" description="Polar residues" evidence="19">
    <location>
        <begin position="659"/>
        <end position="671"/>
    </location>
</feature>
<dbReference type="Pfam" id="PF00069">
    <property type="entry name" value="Pkinase"/>
    <property type="match status" value="2"/>
</dbReference>
<keyword evidence="6" id="KW-0812">Transmembrane</keyword>
<keyword evidence="15" id="KW-0472">Membrane</keyword>
<dbReference type="InterPro" id="IPR013087">
    <property type="entry name" value="Znf_C2H2_type"/>
</dbReference>
<dbReference type="Gene3D" id="1.10.10.60">
    <property type="entry name" value="Homeodomain-like"/>
    <property type="match status" value="1"/>
</dbReference>
<keyword evidence="8 20" id="KW-0732">Signal</keyword>
<dbReference type="SMART" id="SM00151">
    <property type="entry name" value="SWIB"/>
    <property type="match status" value="1"/>
</dbReference>
<feature type="compositionally biased region" description="Basic and acidic residues" evidence="19">
    <location>
        <begin position="1766"/>
        <end position="1790"/>
    </location>
</feature>
<dbReference type="PROSITE" id="PS00108">
    <property type="entry name" value="PROTEIN_KINASE_ST"/>
    <property type="match status" value="1"/>
</dbReference>
<dbReference type="PROSITE" id="PS51925">
    <property type="entry name" value="SWIB_MDM2"/>
    <property type="match status" value="1"/>
</dbReference>
<feature type="region of interest" description="Disordered" evidence="19">
    <location>
        <begin position="2070"/>
        <end position="2170"/>
    </location>
</feature>
<evidence type="ECO:0000256" key="16">
    <source>
        <dbReference type="ARBA" id="ARBA00023180"/>
    </source>
</evidence>
<evidence type="ECO:0000256" key="19">
    <source>
        <dbReference type="SAM" id="MobiDB-lite"/>
    </source>
</evidence>
<feature type="region of interest" description="Disordered" evidence="19">
    <location>
        <begin position="609"/>
        <end position="676"/>
    </location>
</feature>
<dbReference type="CDD" id="cd10567">
    <property type="entry name" value="SWIB-MDM2_like"/>
    <property type="match status" value="1"/>
</dbReference>
<evidence type="ECO:0000259" key="23">
    <source>
        <dbReference type="PROSITE" id="PS51925"/>
    </source>
</evidence>
<dbReference type="GO" id="GO:0070059">
    <property type="term" value="P:intrinsic apoptotic signaling pathway in response to endoplasmic reticulum stress"/>
    <property type="evidence" value="ECO:0007669"/>
    <property type="project" value="TreeGrafter"/>
</dbReference>
<dbReference type="Gene3D" id="1.10.510.10">
    <property type="entry name" value="Transferase(Phosphotransferase) domain 1"/>
    <property type="match status" value="1"/>
</dbReference>
<feature type="compositionally biased region" description="Basic residues" evidence="19">
    <location>
        <begin position="1266"/>
        <end position="1282"/>
    </location>
</feature>
<evidence type="ECO:0000256" key="8">
    <source>
        <dbReference type="ARBA" id="ARBA00022729"/>
    </source>
</evidence>
<dbReference type="InterPro" id="IPR045133">
    <property type="entry name" value="IRE1/2-like"/>
</dbReference>
<dbReference type="SUPFAM" id="SSF47592">
    <property type="entry name" value="SWIB/MDM2 domain"/>
    <property type="match status" value="1"/>
</dbReference>
<keyword evidence="11" id="KW-0378">Hydrolase</keyword>
<dbReference type="SMART" id="SM00355">
    <property type="entry name" value="ZnF_C2H2"/>
    <property type="match status" value="4"/>
</dbReference>
<dbReference type="PANTHER" id="PTHR13954:SF6">
    <property type="entry name" value="NON-SPECIFIC SERINE_THREONINE PROTEIN KINASE"/>
    <property type="match status" value="1"/>
</dbReference>
<evidence type="ECO:0000256" key="4">
    <source>
        <dbReference type="ARBA" id="ARBA00022527"/>
    </source>
</evidence>
<dbReference type="InterPro" id="IPR003121">
    <property type="entry name" value="SWIB_MDM2_domain"/>
</dbReference>
<keyword evidence="4" id="KW-0723">Serine/threonine-protein kinase</keyword>
<dbReference type="InterPro" id="IPR011047">
    <property type="entry name" value="Quinoprotein_ADH-like_sf"/>
</dbReference>
<dbReference type="InterPro" id="IPR056437">
    <property type="entry name" value="Znf-C2H2_ZNF598/HEL2"/>
</dbReference>
<evidence type="ECO:0000256" key="11">
    <source>
        <dbReference type="ARBA" id="ARBA00022801"/>
    </source>
</evidence>
<feature type="compositionally biased region" description="Basic and acidic residues" evidence="19">
    <location>
        <begin position="1199"/>
        <end position="1218"/>
    </location>
</feature>
<evidence type="ECO:0000256" key="7">
    <source>
        <dbReference type="ARBA" id="ARBA00022723"/>
    </source>
</evidence>
<evidence type="ECO:0000256" key="14">
    <source>
        <dbReference type="ARBA" id="ARBA00022989"/>
    </source>
</evidence>
<dbReference type="GO" id="GO:0005524">
    <property type="term" value="F:ATP binding"/>
    <property type="evidence" value="ECO:0007669"/>
    <property type="project" value="UniProtKB-KW"/>
</dbReference>
<dbReference type="Proteomes" id="UP000242519">
    <property type="component" value="Unassembled WGS sequence"/>
</dbReference>
<evidence type="ECO:0000256" key="20">
    <source>
        <dbReference type="SAM" id="SignalP"/>
    </source>
</evidence>
<keyword evidence="5" id="KW-0808">Transferase</keyword>
<dbReference type="Gene3D" id="1.10.245.10">
    <property type="entry name" value="SWIB/MDM2 domain"/>
    <property type="match status" value="1"/>
</dbReference>
<dbReference type="OrthoDB" id="63989at2759"/>
<dbReference type="InterPro" id="IPR036885">
    <property type="entry name" value="SWIB_MDM2_dom_sf"/>
</dbReference>
<dbReference type="STRING" id="503106.A0A218ZJU9"/>
<comment type="cofactor">
    <cofactor evidence="1">
        <name>Mg(2+)</name>
        <dbReference type="ChEBI" id="CHEBI:18420"/>
    </cofactor>
</comment>
<dbReference type="EMBL" id="MZNU01000003">
    <property type="protein sequence ID" value="OWP07496.1"/>
    <property type="molecule type" value="Genomic_DNA"/>
</dbReference>
<feature type="domain" description="KEN" evidence="22">
    <location>
        <begin position="1020"/>
        <end position="1154"/>
    </location>
</feature>
<feature type="compositionally biased region" description="Low complexity" evidence="19">
    <location>
        <begin position="2009"/>
        <end position="2058"/>
    </location>
</feature>
<evidence type="ECO:0000313" key="26">
    <source>
        <dbReference type="Proteomes" id="UP000242519"/>
    </source>
</evidence>
<feature type="compositionally biased region" description="Acidic residues" evidence="19">
    <location>
        <begin position="1287"/>
        <end position="1296"/>
    </location>
</feature>
<evidence type="ECO:0000256" key="12">
    <source>
        <dbReference type="ARBA" id="ARBA00022840"/>
    </source>
</evidence>
<reference evidence="25 26" key="1">
    <citation type="submission" date="2017-04" db="EMBL/GenBank/DDBJ databases">
        <title>Draft genome sequence of Marssonina coronaria NL1: causal agent of apple blotch.</title>
        <authorList>
            <person name="Cheng Q."/>
        </authorList>
    </citation>
    <scope>NUCLEOTIDE SEQUENCE [LARGE SCALE GENOMIC DNA]</scope>
    <source>
        <strain evidence="25 26">NL1</strain>
    </source>
</reference>
<dbReference type="GO" id="GO:0051082">
    <property type="term" value="F:unfolded protein binding"/>
    <property type="evidence" value="ECO:0007669"/>
    <property type="project" value="TreeGrafter"/>
</dbReference>
<evidence type="ECO:0000256" key="13">
    <source>
        <dbReference type="ARBA" id="ARBA00022842"/>
    </source>
</evidence>
<dbReference type="PROSITE" id="PS00028">
    <property type="entry name" value="ZINC_FINGER_C2H2_1"/>
    <property type="match status" value="2"/>
</dbReference>
<sequence>MPRRRPPGDGHVNSIILLAAAILFLSWLVDAQQQQRPGVQQRESPHEGNKLEVTKIPPQIPIPGSYGRRKNTFKDVNNIQDTINQNDASALVTTLAPAENAVEAPPARLPSSRSAGLTSSHTARSLEDWEVEDFVLLATVDGKLHARGRKTGQEKWELSAEIPMVKTEHHRRNRSTVESDYNPMSIDEYLWIVEPSRDGNLFIYRPSGANRGLVDTGLTIKKLVDEMSPYYDPDNDVIYNGRKQTTMMTVDAHTGNVIDYYSNQGVVRNENCKASSGNFDSEECKDATLTIGRLEYEVTIHGKQDSRHIATLNFSEWIPNTHDQDLQRQHHKSMDSKYIYTGHDGGVIGFDLNGSDQDGPGKKFKHKLASPVARVFDVARPWGTDRNHPDLILLPQPPPPNNDDAALQSLRASSIFLNHTEDGSWFAMSGSRYPLAVDSIRKAQCTQQGWLQHHPQWDITDSVRLSEALVGLHSLETIYTKNQPLAIAGPPKQESSDLIRPVENAVDFVDEPNLLQQGTEQLIDYVHGFFRNPLLYLFLAGFVFYNHQTLRKSIGDFFNRRRSSPKSGLVDRAPEMNRLPRIPEDKVIEIPTLGGSPEVPSLRIEESLPVNSIPGSHPPVANLEVPGDHKPHVSPEKEKTKKAHRGRRGGVKHKKGRASSQAPSEDGNITSKPPPTVEDAVRKAQKLGQQPEIEPDIRTVPSDPQEVSGPVIRIGALEVNTDKLIGTGSNGTLVFEGKFDGRDVAVKRMLIQFFDIASQETKLLRESDDHPNVIRYYAQQGAGEFLYIALELCPASLADVIDKPQKNRDLAQAGERDLPNVLYQITNGLQHLHKLRIVHRDLKPQNILVSIGKDGKPRLLVSDFGLCKKLEGEQSSFRATTAHAAGTSGWRAPELLLDDDAKDGRAHGAMVDASTDGNSGSLILNPDLLPNRRATRAIDIFSLGLVFFYVLTKGSHPFDCGDKFMREVNIRKGQHNLDHLQVLGNYAYEAKNLINSMLQPNPRERPSARHVMAHPFFWSPKKRLNFLCDVSDHFEKESRDPPSPALQELEAYASAVCRQDFLKHLGKEFVESMGKQRKYTGTKLLDLLRALRNKRNHYEDLSEKLKEHVGPLPDVLPAEIAQYTAIIDSILRNGDLATISAKKIRNGLQEALNHDLSDQKQAIKELIHERFNHFETLSNPPPSSANGHGKSESAFVKQESTHPRSRAETHSRDPKPEPQYDSGDASPPKKKRKQNKEADDAKLAAILQAQENRGTRATRGGAGNKVAKKISKAKKPRKKSEKKVKEEDDSEVEIGSDGEVKEKPKKGGFHKLYHLSSPLANLVGEPTLSRPQVVKKIWEYIKSRDLQDPNDKRQILCDEKLQLVFKQDKVHMFTMNKILTSFYTLRPSFGGVLAYHELNLPDYEYLKSLVLSSSSQIACLTAPRQLLRRNRYPTEANCVLSPANRPTLKQPSLRCLLEDQHKVSGWQQNCLRDREVLAEEEAKEEGLEVEIQPAEKTHSENLEGNIEEIVEAVKIKRGGPAEEQSLQIRTPAPFVIFTDNKTKRFEDFTEDETPRVDTINGIRYESSEIEDDSRLLLRFNCPDGDCDIACISWPDLHRHARSAHKKKICDLCSKHKKIFTHEHELFTDAELSRHMKKGDDSPGAADQSGFKGHPLCSFCGTRFYSDDELYVHCREAHERCHVCDAVTGGVPQYFLNYDAVYAHMVKDHLVCREPECLEKKFVAFGSEMDLKAHQLSEHSNSLSKDVRRDARVVDISSFDYRAPYVQERRGGGSQREQREGRGRGRGRDPNADPIPASSAQPLRRDEQAFQRQMAIQSAQSITPRTFGGQLTSNPTPAQSRGTPVRMTIQQPSANVVAATSTPQAPSPSLTPQDEARKLRHGAVVERASGLLHKDDTKLTRFRYLISSFQKDDIAAPALIDSFFTLFSETTPTALGTLIREVADLFEDPNKAGAIRAAWSNWRAINDDYPSLPAASSNSSSAIPLNWAVTSSGSSSSAAKPKTSRVLKLKSSTAQSSRSSVSQKRSWGTASNAPSSSATSSSTPFPGLPSSASRPSAPAGKISTISWVASSSASNSAPGSSRPTPPSSRPASKDNSAFPALPPAAKPQSSIFGYGKGMVRRENGVGTTKNAWAPDASGSSNLETSGMEETDDIGGKGKGKKKGKKLLVSWG</sequence>
<feature type="compositionally biased region" description="Low complexity" evidence="19">
    <location>
        <begin position="2070"/>
        <end position="2081"/>
    </location>
</feature>
<dbReference type="InterPro" id="IPR011009">
    <property type="entry name" value="Kinase-like_dom_sf"/>
</dbReference>
<feature type="domain" description="DM2" evidence="23">
    <location>
        <begin position="1308"/>
        <end position="1385"/>
    </location>
</feature>
<feature type="compositionally biased region" description="Basic and acidic residues" evidence="19">
    <location>
        <begin position="626"/>
        <end position="639"/>
    </location>
</feature>
<comment type="subcellular location">
    <subcellularLocation>
        <location evidence="2">Membrane</location>
        <topology evidence="2">Single-pass type I membrane protein</topology>
    </subcellularLocation>
</comment>
<feature type="chain" id="PRO_5012758746" description="non-specific serine/threonine protein kinase" evidence="20">
    <location>
        <begin position="32"/>
        <end position="2170"/>
    </location>
</feature>
<keyword evidence="12" id="KW-0067">ATP-binding</keyword>
<evidence type="ECO:0000259" key="21">
    <source>
        <dbReference type="PROSITE" id="PS50011"/>
    </source>
</evidence>
<proteinExistence type="predicted"/>
<dbReference type="InterPro" id="IPR008271">
    <property type="entry name" value="Ser/Thr_kinase_AS"/>
</dbReference>
<dbReference type="InterPro" id="IPR014876">
    <property type="entry name" value="DEK_C"/>
</dbReference>
<feature type="domain" description="Protein kinase" evidence="21">
    <location>
        <begin position="719"/>
        <end position="1017"/>
    </location>
</feature>
<dbReference type="Pfam" id="PF02201">
    <property type="entry name" value="SWIB"/>
    <property type="match status" value="1"/>
</dbReference>
<dbReference type="Pfam" id="PF08766">
    <property type="entry name" value="DEK_C"/>
    <property type="match status" value="1"/>
</dbReference>
<dbReference type="InParanoid" id="A0A218ZJU9"/>
<evidence type="ECO:0000256" key="6">
    <source>
        <dbReference type="ARBA" id="ARBA00022692"/>
    </source>
</evidence>
<comment type="catalytic activity">
    <reaction evidence="17">
        <text>L-threonyl-[protein] + ATP = O-phospho-L-threonyl-[protein] + ADP + H(+)</text>
        <dbReference type="Rhea" id="RHEA:46608"/>
        <dbReference type="Rhea" id="RHEA-COMP:11060"/>
        <dbReference type="Rhea" id="RHEA-COMP:11605"/>
        <dbReference type="ChEBI" id="CHEBI:15378"/>
        <dbReference type="ChEBI" id="CHEBI:30013"/>
        <dbReference type="ChEBI" id="CHEBI:30616"/>
        <dbReference type="ChEBI" id="CHEBI:61977"/>
        <dbReference type="ChEBI" id="CHEBI:456216"/>
        <dbReference type="EC" id="2.7.11.1"/>
    </reaction>
    <physiologicalReaction direction="left-to-right" evidence="17">
        <dbReference type="Rhea" id="RHEA:46609"/>
    </physiologicalReaction>
</comment>
<evidence type="ECO:0000313" key="25">
    <source>
        <dbReference type="EMBL" id="OWP07496.1"/>
    </source>
</evidence>
<comment type="catalytic activity">
    <reaction evidence="18">
        <text>L-seryl-[protein] + ATP = O-phospho-L-seryl-[protein] + ADP + H(+)</text>
        <dbReference type="Rhea" id="RHEA:17989"/>
        <dbReference type="Rhea" id="RHEA-COMP:9863"/>
        <dbReference type="Rhea" id="RHEA-COMP:11604"/>
        <dbReference type="ChEBI" id="CHEBI:15378"/>
        <dbReference type="ChEBI" id="CHEBI:29999"/>
        <dbReference type="ChEBI" id="CHEBI:30616"/>
        <dbReference type="ChEBI" id="CHEBI:83421"/>
        <dbReference type="ChEBI" id="CHEBI:456216"/>
        <dbReference type="EC" id="2.7.11.1"/>
    </reaction>
    <physiologicalReaction direction="left-to-right" evidence="18">
        <dbReference type="Rhea" id="RHEA:17990"/>
    </physiologicalReaction>
</comment>
<dbReference type="EC" id="2.7.11.1" evidence="3"/>
<dbReference type="GO" id="GO:1990604">
    <property type="term" value="C:IRE1-TRAF2-ASK1 complex"/>
    <property type="evidence" value="ECO:0007669"/>
    <property type="project" value="TreeGrafter"/>
</dbReference>
<evidence type="ECO:0000259" key="24">
    <source>
        <dbReference type="PROSITE" id="PS51998"/>
    </source>
</evidence>
<evidence type="ECO:0000256" key="9">
    <source>
        <dbReference type="ARBA" id="ARBA00022741"/>
    </source>
</evidence>
<keyword evidence="10" id="KW-0418">Kinase</keyword>
<dbReference type="CDD" id="cd13982">
    <property type="entry name" value="STKc_IRE1"/>
    <property type="match status" value="1"/>
</dbReference>
<dbReference type="Pfam" id="PF23230">
    <property type="entry name" value="zf-C2H2_13"/>
    <property type="match status" value="1"/>
</dbReference>
<dbReference type="InterPro" id="IPR010513">
    <property type="entry name" value="KEN_dom"/>
</dbReference>
<evidence type="ECO:0000256" key="18">
    <source>
        <dbReference type="ARBA" id="ARBA00048977"/>
    </source>
</evidence>
<feature type="region of interest" description="Disordered" evidence="19">
    <location>
        <begin position="1764"/>
        <end position="1842"/>
    </location>
</feature>
<feature type="region of interest" description="Disordered" evidence="19">
    <location>
        <begin position="1174"/>
        <end position="1305"/>
    </location>
</feature>
<dbReference type="CDD" id="cd09769">
    <property type="entry name" value="Luminal_IRE1"/>
    <property type="match status" value="1"/>
</dbReference>
<evidence type="ECO:0000256" key="15">
    <source>
        <dbReference type="ARBA" id="ARBA00023136"/>
    </source>
</evidence>
<dbReference type="FunFam" id="3.30.200.20:FF:000077">
    <property type="entry name" value="Putative Serine/threonine-protein kinase/endoribonuclease IRE1"/>
    <property type="match status" value="1"/>
</dbReference>
<keyword evidence="16" id="KW-0325">Glycoprotein</keyword>
<keyword evidence="26" id="KW-1185">Reference proteome</keyword>
<dbReference type="SMART" id="SM00220">
    <property type="entry name" value="S_TKc"/>
    <property type="match status" value="1"/>
</dbReference>
<dbReference type="PROSITE" id="PS50011">
    <property type="entry name" value="PROTEIN_KINASE_DOM"/>
    <property type="match status" value="1"/>
</dbReference>
<feature type="compositionally biased region" description="Polar residues" evidence="19">
    <location>
        <begin position="1809"/>
        <end position="1842"/>
    </location>
</feature>
<dbReference type="SUPFAM" id="SSF109715">
    <property type="entry name" value="DEK C-terminal domain"/>
    <property type="match status" value="1"/>
</dbReference>
<gene>
    <name evidence="25" type="ORF">B2J93_8948</name>
</gene>
<dbReference type="GO" id="GO:0006397">
    <property type="term" value="P:mRNA processing"/>
    <property type="evidence" value="ECO:0007669"/>
    <property type="project" value="InterPro"/>
</dbReference>
<feature type="compositionally biased region" description="Basic residues" evidence="19">
    <location>
        <begin position="640"/>
        <end position="657"/>
    </location>
</feature>
<dbReference type="InterPro" id="IPR057634">
    <property type="entry name" value="PAH_ZNF598/HEL2"/>
</dbReference>
<organism evidence="25 26">
    <name type="scientific">Diplocarpon coronariae</name>
    <dbReference type="NCBI Taxonomy" id="2795749"/>
    <lineage>
        <taxon>Eukaryota</taxon>
        <taxon>Fungi</taxon>
        <taxon>Dikarya</taxon>
        <taxon>Ascomycota</taxon>
        <taxon>Pezizomycotina</taxon>
        <taxon>Leotiomycetes</taxon>
        <taxon>Helotiales</taxon>
        <taxon>Drepanopezizaceae</taxon>
        <taxon>Diplocarpon</taxon>
    </lineage>
</organism>
<accession>A0A218ZJU9</accession>
<evidence type="ECO:0000256" key="2">
    <source>
        <dbReference type="ARBA" id="ARBA00004479"/>
    </source>
</evidence>
<dbReference type="Gene3D" id="1.20.1440.180">
    <property type="entry name" value="KEN domain"/>
    <property type="match status" value="1"/>
</dbReference>
<evidence type="ECO:0000256" key="3">
    <source>
        <dbReference type="ARBA" id="ARBA00012513"/>
    </source>
</evidence>
<evidence type="ECO:0000259" key="22">
    <source>
        <dbReference type="PROSITE" id="PS51392"/>
    </source>
</evidence>
<dbReference type="Pfam" id="PF23202">
    <property type="entry name" value="PAH_ZNF598"/>
    <property type="match status" value="1"/>
</dbReference>
<dbReference type="FunFam" id="1.10.510.10:FF:000572">
    <property type="entry name" value="Serine/threonine-protein kinase/endoribonuclease IRE1"/>
    <property type="match status" value="1"/>
</dbReference>
<protein>
    <recommendedName>
        <fullName evidence="3">non-specific serine/threonine protein kinase</fullName>
        <ecNumber evidence="3">2.7.11.1</ecNumber>
    </recommendedName>
</protein>
<dbReference type="PROSITE" id="PS51392">
    <property type="entry name" value="KEN"/>
    <property type="match status" value="1"/>
</dbReference>
<dbReference type="InterPro" id="IPR019835">
    <property type="entry name" value="SWIB_domain"/>
</dbReference>
<feature type="domain" description="DEK-C" evidence="24">
    <location>
        <begin position="1117"/>
        <end position="1172"/>
    </location>
</feature>
<dbReference type="GO" id="GO:0016787">
    <property type="term" value="F:hydrolase activity"/>
    <property type="evidence" value="ECO:0007669"/>
    <property type="project" value="UniProtKB-KW"/>
</dbReference>
<dbReference type="GO" id="GO:0004521">
    <property type="term" value="F:RNA endonuclease activity"/>
    <property type="evidence" value="ECO:0007669"/>
    <property type="project" value="InterPro"/>
</dbReference>